<dbReference type="Pfam" id="PF20513">
    <property type="entry name" value="UBact"/>
    <property type="match status" value="1"/>
</dbReference>
<dbReference type="HAMAP" id="MF_02133">
    <property type="entry name" value="UBact"/>
    <property type="match status" value="1"/>
</dbReference>
<accession>C6HUE9</accession>
<sequence>MSVAERMSRADYNGGSIPGVFGYEDQDRVPLPSRKGGGPDAPAPKNLDPKPIRDRMIDRMKKVDPKQSERYRQRTGE</sequence>
<protein>
    <recommendedName>
        <fullName evidence="1 4">Prokaryotic ubiquitin-like protein UBact</fullName>
    </recommendedName>
</protein>
<dbReference type="EMBL" id="GG693855">
    <property type="protein sequence ID" value="EES53751.1"/>
    <property type="molecule type" value="Genomic_DNA"/>
</dbReference>
<comment type="similarity">
    <text evidence="4">Belongs to the ubiquitin-like protein UBact family.</text>
</comment>
<proteinExistence type="inferred from homology"/>
<organism evidence="6 7">
    <name type="scientific">Leptospirillum ferrodiazotrophum</name>
    <dbReference type="NCBI Taxonomy" id="412449"/>
    <lineage>
        <taxon>Bacteria</taxon>
        <taxon>Pseudomonadati</taxon>
        <taxon>Nitrospirota</taxon>
        <taxon>Nitrospiria</taxon>
        <taxon>Nitrospirales</taxon>
        <taxon>Nitrospiraceae</taxon>
        <taxon>Leptospirillum</taxon>
    </lineage>
</organism>
<comment type="function">
    <text evidence="4">May function as a protein modifier covalently attached to lysine residues of substrate proteins. This may serve to target the modified proteins for degradation by proteasomes.</text>
</comment>
<evidence type="ECO:0000313" key="7">
    <source>
        <dbReference type="Proteomes" id="UP000009374"/>
    </source>
</evidence>
<keyword evidence="3 4" id="KW-0833">Ubl conjugation pathway</keyword>
<evidence type="ECO:0000256" key="3">
    <source>
        <dbReference type="ARBA" id="ARBA00022786"/>
    </source>
</evidence>
<name>C6HUE9_9BACT</name>
<dbReference type="NCBIfam" id="NF033388">
    <property type="entry name" value="ubiq_like_UBact"/>
    <property type="match status" value="1"/>
</dbReference>
<feature type="region of interest" description="Disordered" evidence="5">
    <location>
        <begin position="1"/>
        <end position="77"/>
    </location>
</feature>
<gene>
    <name evidence="4" type="primary">ubact</name>
    <name evidence="6" type="ORF">UBAL3_57480006a</name>
</gene>
<dbReference type="GO" id="GO:0031386">
    <property type="term" value="F:protein tag activity"/>
    <property type="evidence" value="ECO:0007669"/>
    <property type="project" value="UniProtKB-UniRule"/>
</dbReference>
<evidence type="ECO:0000256" key="4">
    <source>
        <dbReference type="HAMAP-Rule" id="MF_02133"/>
    </source>
</evidence>
<feature type="compositionally biased region" description="Basic and acidic residues" evidence="5">
    <location>
        <begin position="47"/>
        <end position="77"/>
    </location>
</feature>
<evidence type="ECO:0000256" key="1">
    <source>
        <dbReference type="ARBA" id="ARBA00018290"/>
    </source>
</evidence>
<evidence type="ECO:0000256" key="2">
    <source>
        <dbReference type="ARBA" id="ARBA00022499"/>
    </source>
</evidence>
<evidence type="ECO:0000313" key="6">
    <source>
        <dbReference type="EMBL" id="EES53751.1"/>
    </source>
</evidence>
<comment type="caution">
    <text evidence="4">Lacks conserved residue(s) required for the propagation of feature annotation.</text>
</comment>
<keyword evidence="7" id="KW-1185">Reference proteome</keyword>
<reference evidence="6 7" key="1">
    <citation type="journal article" date="2009" name="Appl. Environ. Microbiol.">
        <title>Community genomic and proteomic analyses of chemoautotrophic iron-oxidizing "Leptospirillum rubarum" (Group II) and "Leptospirillum ferrodiazotrophum" (Group III) bacteria in acid mine drainage biofilms.</title>
        <authorList>
            <person name="Goltsman D.S."/>
            <person name="Denef V.J."/>
            <person name="Singer S.W."/>
            <person name="VerBerkmoes N.C."/>
            <person name="Lefsrud M."/>
            <person name="Mueller R.S."/>
            <person name="Dick G.J."/>
            <person name="Sun C.L."/>
            <person name="Wheeler K.E."/>
            <person name="Zemla A."/>
            <person name="Baker B.J."/>
            <person name="Hauser L."/>
            <person name="Land M."/>
            <person name="Shah M.B."/>
            <person name="Thelen M.P."/>
            <person name="Hettich R.L."/>
            <person name="Banfield J.F."/>
        </authorList>
    </citation>
    <scope>NUCLEOTIDE SEQUENCE [LARGE SCALE GENOMIC DNA]</scope>
</reference>
<evidence type="ECO:0000256" key="5">
    <source>
        <dbReference type="SAM" id="MobiDB-lite"/>
    </source>
</evidence>
<dbReference type="Proteomes" id="UP000009374">
    <property type="component" value="Unassembled WGS sequence"/>
</dbReference>
<feature type="cross-link" description="Isoglutamyl lysine isopeptide (Glu-Lys) (interchain with K-? in acceptor proteins)" evidence="4">
    <location>
        <position position="77"/>
    </location>
</feature>
<keyword evidence="2 4" id="KW-1017">Isopeptide bond</keyword>
<dbReference type="InterPro" id="IPR037543">
    <property type="entry name" value="UBact"/>
</dbReference>
<dbReference type="AlphaFoldDB" id="C6HUE9"/>